<dbReference type="Proteomes" id="UP000554482">
    <property type="component" value="Unassembled WGS sequence"/>
</dbReference>
<dbReference type="EMBL" id="JABWDY010031953">
    <property type="protein sequence ID" value="KAF5184543.1"/>
    <property type="molecule type" value="Genomic_DNA"/>
</dbReference>
<comment type="domain">
    <text evidence="2">The jas domain is required for interaction with COI1.</text>
</comment>
<feature type="domain" description="Tify" evidence="3">
    <location>
        <begin position="95"/>
        <end position="130"/>
    </location>
</feature>
<proteinExistence type="inferred from homology"/>
<comment type="function">
    <text evidence="2">Repressor of jasmonate responses.</text>
</comment>
<organism evidence="4 5">
    <name type="scientific">Thalictrum thalictroides</name>
    <name type="common">Rue-anemone</name>
    <name type="synonym">Anemone thalictroides</name>
    <dbReference type="NCBI Taxonomy" id="46969"/>
    <lineage>
        <taxon>Eukaryota</taxon>
        <taxon>Viridiplantae</taxon>
        <taxon>Streptophyta</taxon>
        <taxon>Embryophyta</taxon>
        <taxon>Tracheophyta</taxon>
        <taxon>Spermatophyta</taxon>
        <taxon>Magnoliopsida</taxon>
        <taxon>Ranunculales</taxon>
        <taxon>Ranunculaceae</taxon>
        <taxon>Thalictroideae</taxon>
        <taxon>Thalictrum</taxon>
    </lineage>
</organism>
<comment type="similarity">
    <text evidence="1 2">Belongs to the TIFY/JAZ family.</text>
</comment>
<dbReference type="Pfam" id="PF06200">
    <property type="entry name" value="tify"/>
    <property type="match status" value="1"/>
</dbReference>
<sequence length="228" mass="24822">MSISPEFRDVGSFAGRKMVKLPEKTNFNQTCNLLSQYLKAKGSFGDLSFASPRDLGKSPAMDLFPQRAGFGVSSDGSGVVFPTSATDLSEMKQGSKPKTPQMTIIYGGKVLVFDDISEEKVKEVMMLASKGNLQSVITPSSSNLDLNSAGNIINPTEERIQRPIQAHVSGLPLARKASLHRFLEKRKDRVNARAPYQVNISTAVTTKKPEETKTWLGLASQSSTGLRL</sequence>
<dbReference type="PANTHER" id="PTHR33077:SF140">
    <property type="entry name" value="PROTEIN TIFY 10B"/>
    <property type="match status" value="1"/>
</dbReference>
<dbReference type="InterPro" id="IPR018467">
    <property type="entry name" value="CCT_CS"/>
</dbReference>
<keyword evidence="2" id="KW-1184">Jasmonic acid signaling pathway</keyword>
<evidence type="ECO:0000256" key="2">
    <source>
        <dbReference type="RuleBase" id="RU369065"/>
    </source>
</evidence>
<dbReference type="InterPro" id="IPR040390">
    <property type="entry name" value="TIFY/JAZ"/>
</dbReference>
<comment type="subcellular location">
    <subcellularLocation>
        <location evidence="2">Nucleus</location>
    </subcellularLocation>
</comment>
<dbReference type="GO" id="GO:2000022">
    <property type="term" value="P:regulation of jasmonic acid mediated signaling pathway"/>
    <property type="evidence" value="ECO:0007669"/>
    <property type="project" value="UniProtKB-UniRule"/>
</dbReference>
<evidence type="ECO:0000259" key="3">
    <source>
        <dbReference type="PROSITE" id="PS51320"/>
    </source>
</evidence>
<dbReference type="PANTHER" id="PTHR33077">
    <property type="entry name" value="PROTEIN TIFY 4A-RELATED-RELATED"/>
    <property type="match status" value="1"/>
</dbReference>
<accession>A0A7J6VI10</accession>
<keyword evidence="5" id="KW-1185">Reference proteome</keyword>
<gene>
    <name evidence="4" type="ORF">FRX31_025873</name>
</gene>
<evidence type="ECO:0000313" key="4">
    <source>
        <dbReference type="EMBL" id="KAF5184543.1"/>
    </source>
</evidence>
<evidence type="ECO:0000313" key="5">
    <source>
        <dbReference type="Proteomes" id="UP000554482"/>
    </source>
</evidence>
<protein>
    <recommendedName>
        <fullName evidence="2">Protein TIFY</fullName>
    </recommendedName>
    <alternativeName>
        <fullName evidence="2">Jasmonate ZIM domain-containing protein</fullName>
    </alternativeName>
</protein>
<dbReference type="InterPro" id="IPR010399">
    <property type="entry name" value="Tify_dom"/>
</dbReference>
<name>A0A7J6VI10_THATH</name>
<dbReference type="SMART" id="SM00979">
    <property type="entry name" value="TIFY"/>
    <property type="match status" value="1"/>
</dbReference>
<dbReference type="GO" id="GO:0031347">
    <property type="term" value="P:regulation of defense response"/>
    <property type="evidence" value="ECO:0007669"/>
    <property type="project" value="UniProtKB-UniRule"/>
</dbReference>
<dbReference type="PROSITE" id="PS51320">
    <property type="entry name" value="TIFY"/>
    <property type="match status" value="1"/>
</dbReference>
<dbReference type="GO" id="GO:0009611">
    <property type="term" value="P:response to wounding"/>
    <property type="evidence" value="ECO:0007669"/>
    <property type="project" value="UniProtKB-UniRule"/>
</dbReference>
<dbReference type="AlphaFoldDB" id="A0A7J6VI10"/>
<reference evidence="4 5" key="1">
    <citation type="submission" date="2020-06" db="EMBL/GenBank/DDBJ databases">
        <title>Transcriptomic and genomic resources for Thalictrum thalictroides and T. hernandezii: Facilitating candidate gene discovery in an emerging model plant lineage.</title>
        <authorList>
            <person name="Arias T."/>
            <person name="Riano-Pachon D.M."/>
            <person name="Di Stilio V.S."/>
        </authorList>
    </citation>
    <scope>NUCLEOTIDE SEQUENCE [LARGE SCALE GENOMIC DNA]</scope>
    <source>
        <strain evidence="5">cv. WT478/WT964</strain>
        <tissue evidence="4">Leaves</tissue>
    </source>
</reference>
<comment type="caution">
    <text evidence="4">The sequence shown here is derived from an EMBL/GenBank/DDBJ whole genome shotgun (WGS) entry which is preliminary data.</text>
</comment>
<dbReference type="GO" id="GO:0005634">
    <property type="term" value="C:nucleus"/>
    <property type="evidence" value="ECO:0007669"/>
    <property type="project" value="UniProtKB-SubCell"/>
</dbReference>
<keyword evidence="2" id="KW-0539">Nucleus</keyword>
<dbReference type="Pfam" id="PF09425">
    <property type="entry name" value="Jas_motif"/>
    <property type="match status" value="1"/>
</dbReference>
<dbReference type="OrthoDB" id="1937734at2759"/>
<evidence type="ECO:0000256" key="1">
    <source>
        <dbReference type="ARBA" id="ARBA00008614"/>
    </source>
</evidence>